<evidence type="ECO:0000313" key="6">
    <source>
        <dbReference type="EMBL" id="SPX42213.1"/>
    </source>
</evidence>
<evidence type="ECO:0000259" key="4">
    <source>
        <dbReference type="PROSITE" id="PS51192"/>
    </source>
</evidence>
<dbReference type="InterPro" id="IPR014001">
    <property type="entry name" value="Helicase_ATP-bd"/>
</dbReference>
<dbReference type="Gene3D" id="3.40.50.300">
    <property type="entry name" value="P-loop containing nucleotide triphosphate hydrolases"/>
    <property type="match status" value="1"/>
</dbReference>
<dbReference type="AlphaFoldDB" id="A0A2X1PYP1"/>
<dbReference type="GO" id="GO:0005829">
    <property type="term" value="C:cytosol"/>
    <property type="evidence" value="ECO:0007669"/>
    <property type="project" value="TreeGrafter"/>
</dbReference>
<dbReference type="GO" id="GO:0005524">
    <property type="term" value="F:ATP binding"/>
    <property type="evidence" value="ECO:0007669"/>
    <property type="project" value="InterPro"/>
</dbReference>
<keyword evidence="2" id="KW-0653">Protein transport</keyword>
<dbReference type="InterPro" id="IPR036670">
    <property type="entry name" value="SecA_X-link_sf"/>
</dbReference>
<dbReference type="InterPro" id="IPR011115">
    <property type="entry name" value="SecA_DEAD"/>
</dbReference>
<organism evidence="6 7">
    <name type="scientific">Haemophilus influenzae</name>
    <dbReference type="NCBI Taxonomy" id="727"/>
    <lineage>
        <taxon>Bacteria</taxon>
        <taxon>Pseudomonadati</taxon>
        <taxon>Pseudomonadota</taxon>
        <taxon>Gammaproteobacteria</taxon>
        <taxon>Pasteurellales</taxon>
        <taxon>Pasteurellaceae</taxon>
        <taxon>Haemophilus</taxon>
    </lineage>
</organism>
<dbReference type="GO" id="GO:0017038">
    <property type="term" value="P:protein import"/>
    <property type="evidence" value="ECO:0007669"/>
    <property type="project" value="InterPro"/>
</dbReference>
<keyword evidence="3" id="KW-0811">Translocation</keyword>
<dbReference type="GO" id="GO:0043952">
    <property type="term" value="P:protein transport by the Sec complex"/>
    <property type="evidence" value="ECO:0007669"/>
    <property type="project" value="TreeGrafter"/>
</dbReference>
<dbReference type="PANTHER" id="PTHR30612">
    <property type="entry name" value="SECA INNER MEMBRANE COMPONENT OF SEC PROTEIN SECRETION SYSTEM"/>
    <property type="match status" value="1"/>
</dbReference>
<dbReference type="Gene3D" id="3.90.1440.10">
    <property type="entry name" value="SecA, preprotein cross-linking domain"/>
    <property type="match status" value="1"/>
</dbReference>
<evidence type="ECO:0000256" key="2">
    <source>
        <dbReference type="ARBA" id="ARBA00022927"/>
    </source>
</evidence>
<gene>
    <name evidence="6" type="primary">secA_2</name>
    <name evidence="6" type="ORF">NCTC11872_01842</name>
</gene>
<dbReference type="PRINTS" id="PR00906">
    <property type="entry name" value="SECA"/>
</dbReference>
<dbReference type="GO" id="GO:0006605">
    <property type="term" value="P:protein targeting"/>
    <property type="evidence" value="ECO:0007669"/>
    <property type="project" value="InterPro"/>
</dbReference>
<dbReference type="GO" id="GO:0005886">
    <property type="term" value="C:plasma membrane"/>
    <property type="evidence" value="ECO:0007669"/>
    <property type="project" value="TreeGrafter"/>
</dbReference>
<dbReference type="PROSITE" id="PS51192">
    <property type="entry name" value="HELICASE_ATP_BIND_1"/>
    <property type="match status" value="1"/>
</dbReference>
<keyword evidence="1" id="KW-1003">Cell membrane</keyword>
<dbReference type="InterPro" id="IPR014018">
    <property type="entry name" value="SecA_motor_DEAD"/>
</dbReference>
<evidence type="ECO:0000259" key="5">
    <source>
        <dbReference type="PROSITE" id="PS51196"/>
    </source>
</evidence>
<evidence type="ECO:0000256" key="3">
    <source>
        <dbReference type="ARBA" id="ARBA00023010"/>
    </source>
</evidence>
<keyword evidence="1" id="KW-0472">Membrane</keyword>
<dbReference type="GO" id="GO:0006886">
    <property type="term" value="P:intracellular protein transport"/>
    <property type="evidence" value="ECO:0007669"/>
    <property type="project" value="InterPro"/>
</dbReference>
<feature type="domain" description="Helicase ATP-binding" evidence="4">
    <location>
        <begin position="1"/>
        <end position="146"/>
    </location>
</feature>
<dbReference type="InterPro" id="IPR000185">
    <property type="entry name" value="SecA"/>
</dbReference>
<dbReference type="InterPro" id="IPR027417">
    <property type="entry name" value="P-loop_NTPase"/>
</dbReference>
<dbReference type="PANTHER" id="PTHR30612:SF0">
    <property type="entry name" value="CHLOROPLAST PROTEIN-TRANSPORTING ATPASE"/>
    <property type="match status" value="1"/>
</dbReference>
<dbReference type="SUPFAM" id="SSF81767">
    <property type="entry name" value="Pre-protein crosslinking domain of SecA"/>
    <property type="match status" value="1"/>
</dbReference>
<evidence type="ECO:0000256" key="1">
    <source>
        <dbReference type="ARBA" id="ARBA00022475"/>
    </source>
</evidence>
<keyword evidence="2" id="KW-0813">Transport</keyword>
<dbReference type="SMART" id="SM00957">
    <property type="entry name" value="SecA_DEAD"/>
    <property type="match status" value="1"/>
</dbReference>
<dbReference type="SMART" id="SM00958">
    <property type="entry name" value="SecA_PP_bind"/>
    <property type="match status" value="1"/>
</dbReference>
<reference evidence="6 7" key="1">
    <citation type="submission" date="2018-06" db="EMBL/GenBank/DDBJ databases">
        <authorList>
            <consortium name="Pathogen Informatics"/>
            <person name="Doyle S."/>
        </authorList>
    </citation>
    <scope>NUCLEOTIDE SEQUENCE [LARGE SCALE GENOMIC DNA]</scope>
    <source>
        <strain evidence="6 7">NCTC11872</strain>
    </source>
</reference>
<dbReference type="GO" id="GO:0031522">
    <property type="term" value="C:cell envelope Sec protein transport complex"/>
    <property type="evidence" value="ECO:0007669"/>
    <property type="project" value="TreeGrafter"/>
</dbReference>
<feature type="domain" description="SecA family profile" evidence="5">
    <location>
        <begin position="1"/>
        <end position="226"/>
    </location>
</feature>
<dbReference type="PROSITE" id="PS51196">
    <property type="entry name" value="SECA_MOTOR_DEAD"/>
    <property type="match status" value="1"/>
</dbReference>
<sequence length="226" mass="25402">MRTGEGKTLTATLPCYLIALEGKGVHVVTVNDYLARRDAETNRPLFEFLGMSVGVNIPGLSPEEKRAAYAADITYATNSELGFDYLRDNLAHSKEERFQRTLGYALVDEVDSILIDEARTPLIISGQAENSSELYIAVNKLIPSLIKQEKEDTEEYQGEGDFTLDLKSKQAHLTERGQEKVEDWLIAQGLMPEGTLCILLVELYCFITLWLHCVRTHCLKKMSITL</sequence>
<dbReference type="EMBL" id="UASK01000006">
    <property type="protein sequence ID" value="SPX42213.1"/>
    <property type="molecule type" value="Genomic_DNA"/>
</dbReference>
<dbReference type="SUPFAM" id="SSF52540">
    <property type="entry name" value="P-loop containing nucleoside triphosphate hydrolases"/>
    <property type="match status" value="1"/>
</dbReference>
<dbReference type="CDD" id="cd17928">
    <property type="entry name" value="DEXDc_SecA"/>
    <property type="match status" value="1"/>
</dbReference>
<evidence type="ECO:0000313" key="7">
    <source>
        <dbReference type="Proteomes" id="UP000249936"/>
    </source>
</evidence>
<name>A0A2X1PYP1_HAEIF</name>
<accession>A0A2X1PYP1</accession>
<dbReference type="Pfam" id="PF07517">
    <property type="entry name" value="SecA_DEAD"/>
    <property type="match status" value="1"/>
</dbReference>
<dbReference type="Proteomes" id="UP000249936">
    <property type="component" value="Unassembled WGS sequence"/>
</dbReference>
<dbReference type="InterPro" id="IPR011130">
    <property type="entry name" value="SecA_preprotein_X-link_dom"/>
</dbReference>
<protein>
    <submittedName>
        <fullName evidence="6">Preprotein translocase subunit, ATPase</fullName>
    </submittedName>
</protein>
<proteinExistence type="predicted"/>